<reference evidence="2" key="1">
    <citation type="submission" date="2020-05" db="EMBL/GenBank/DDBJ databases">
        <authorList>
            <person name="Chiriac C."/>
            <person name="Salcher M."/>
            <person name="Ghai R."/>
            <person name="Kavagutti S V."/>
        </authorList>
    </citation>
    <scope>NUCLEOTIDE SEQUENCE</scope>
</reference>
<accession>A0A6J5QZK2</accession>
<protein>
    <submittedName>
        <fullName evidence="2">Uncharacterized protein</fullName>
    </submittedName>
</protein>
<feature type="compositionally biased region" description="Basic and acidic residues" evidence="1">
    <location>
        <begin position="34"/>
        <end position="43"/>
    </location>
</feature>
<feature type="region of interest" description="Disordered" evidence="1">
    <location>
        <begin position="34"/>
        <end position="54"/>
    </location>
</feature>
<sequence length="70" mass="8024">MIVPLNKYEVTVYERQEWYYTYTIDAVDRESAKDAARQLHTDGEQSDDSGIVDGYSTGIDCKDIEIKGEQ</sequence>
<gene>
    <name evidence="2" type="ORF">UFOVP1192_37</name>
</gene>
<evidence type="ECO:0000256" key="1">
    <source>
        <dbReference type="SAM" id="MobiDB-lite"/>
    </source>
</evidence>
<evidence type="ECO:0000313" key="2">
    <source>
        <dbReference type="EMBL" id="CAB4190130.1"/>
    </source>
</evidence>
<proteinExistence type="predicted"/>
<dbReference type="EMBL" id="LR797151">
    <property type="protein sequence ID" value="CAB4190130.1"/>
    <property type="molecule type" value="Genomic_DNA"/>
</dbReference>
<name>A0A6J5QZK2_9CAUD</name>
<organism evidence="2">
    <name type="scientific">uncultured Caudovirales phage</name>
    <dbReference type="NCBI Taxonomy" id="2100421"/>
    <lineage>
        <taxon>Viruses</taxon>
        <taxon>Duplodnaviria</taxon>
        <taxon>Heunggongvirae</taxon>
        <taxon>Uroviricota</taxon>
        <taxon>Caudoviricetes</taxon>
        <taxon>Peduoviridae</taxon>
        <taxon>Maltschvirus</taxon>
        <taxon>Maltschvirus maltsch</taxon>
    </lineage>
</organism>